<evidence type="ECO:0000256" key="6">
    <source>
        <dbReference type="ARBA" id="ARBA00049400"/>
    </source>
</evidence>
<dbReference type="EMBL" id="CATQJA010002664">
    <property type="protein sequence ID" value="CAJ0582665.1"/>
    <property type="molecule type" value="Genomic_DNA"/>
</dbReference>
<dbReference type="InterPro" id="IPR030382">
    <property type="entry name" value="MeTrfase_TRM5/TYW2"/>
</dbReference>
<dbReference type="GO" id="GO:0030488">
    <property type="term" value="P:tRNA methylation"/>
    <property type="evidence" value="ECO:0007669"/>
    <property type="project" value="TreeGrafter"/>
</dbReference>
<evidence type="ECO:0000256" key="2">
    <source>
        <dbReference type="ARBA" id="ARBA00012265"/>
    </source>
</evidence>
<dbReference type="Gene3D" id="3.40.50.150">
    <property type="entry name" value="Vaccinia Virus protein VP39"/>
    <property type="match status" value="1"/>
</dbReference>
<evidence type="ECO:0000256" key="1">
    <source>
        <dbReference type="ARBA" id="ARBA00004797"/>
    </source>
</evidence>
<dbReference type="InterPro" id="IPR029063">
    <property type="entry name" value="SAM-dependent_MTases_sf"/>
</dbReference>
<dbReference type="GO" id="GO:0008175">
    <property type="term" value="F:tRNA methyltransferase activity"/>
    <property type="evidence" value="ECO:0007669"/>
    <property type="project" value="TreeGrafter"/>
</dbReference>
<protein>
    <recommendedName>
        <fullName evidence="2">tRNA(Phe) (4-demethylwyosine(37)-C(7)) aminocarboxypropyltransferase</fullName>
        <ecNumber evidence="2">2.5.1.114</ecNumber>
    </recommendedName>
</protein>
<evidence type="ECO:0000256" key="4">
    <source>
        <dbReference type="ARBA" id="ARBA00022691"/>
    </source>
</evidence>
<dbReference type="FunFam" id="3.30.300.110:FF:000002">
    <property type="entry name" value="tRNA wybutosine-synthesizing protein 2 homolog"/>
    <property type="match status" value="1"/>
</dbReference>
<evidence type="ECO:0000259" key="8">
    <source>
        <dbReference type="PROSITE" id="PS51684"/>
    </source>
</evidence>
<dbReference type="Pfam" id="PF02475">
    <property type="entry name" value="TRM5-TYW2_MTfase"/>
    <property type="match status" value="1"/>
</dbReference>
<keyword evidence="4" id="KW-0949">S-adenosyl-L-methionine</keyword>
<dbReference type="Pfam" id="PF25133">
    <property type="entry name" value="TYW2_N_2"/>
    <property type="match status" value="1"/>
</dbReference>
<sequence>MSLSSSFGAMLEEVRRRALELGLWNDDMQRDLPKKWEKHGNMIVFPQTAFQHNNWRLIGRELWEIVARALSIERLGRKRLIANDEERTPHVDVLYGGHGWIEHSDESGFRFVYDASKKVFEIWRQKEMARISQTDAHGEVVVNLMAGLGYFTFPWAAKSGAKHVHAVEWDDDAVEALIRTTTANGLDDKVSIHHGEARKMAPVGIADRVYIALLPSSQPFWMTACKCLRDKGGWLHIQEAVDVKRERAEKPEAAKPAASEEKPEKTKTDVNGNTKKGNRTRSKLILSFRKAAKLSKVEKELEEGRWKMMEPHVRGFALDLAEKCCRYMNNIKTQDGIYWVEVRNVVVIKPRTASRTSDIIVVDLFTGIAQEKRRRSQHRLGTPSTVVEDEDGQVEGQNDEERAPRRRRNWEEEILKQIEEEDRIAAQETEKHPK</sequence>
<evidence type="ECO:0000256" key="5">
    <source>
        <dbReference type="ARBA" id="ARBA00022694"/>
    </source>
</evidence>
<dbReference type="GO" id="GO:0102522">
    <property type="term" value="F:tRNA 4-demethylwyosine alpha-amino-alpha-carboxypropyltransferase activity"/>
    <property type="evidence" value="ECO:0007669"/>
    <property type="project" value="UniProtKB-EC"/>
</dbReference>
<dbReference type="Gene3D" id="3.30.300.110">
    <property type="entry name" value="Met-10+ protein-like domains"/>
    <property type="match status" value="1"/>
</dbReference>
<organism evidence="9 10">
    <name type="scientific">Mesorhabditis spiculigera</name>
    <dbReference type="NCBI Taxonomy" id="96644"/>
    <lineage>
        <taxon>Eukaryota</taxon>
        <taxon>Metazoa</taxon>
        <taxon>Ecdysozoa</taxon>
        <taxon>Nematoda</taxon>
        <taxon>Chromadorea</taxon>
        <taxon>Rhabditida</taxon>
        <taxon>Rhabditina</taxon>
        <taxon>Rhabditomorpha</taxon>
        <taxon>Rhabditoidea</taxon>
        <taxon>Rhabditidae</taxon>
        <taxon>Mesorhabditinae</taxon>
        <taxon>Mesorhabditis</taxon>
    </lineage>
</organism>
<evidence type="ECO:0000313" key="9">
    <source>
        <dbReference type="EMBL" id="CAJ0582665.1"/>
    </source>
</evidence>
<dbReference type="PROSITE" id="PS51684">
    <property type="entry name" value="SAM_MT_TRM5_TYW2"/>
    <property type="match status" value="1"/>
</dbReference>
<keyword evidence="5" id="KW-0819">tRNA processing</keyword>
<evidence type="ECO:0000256" key="3">
    <source>
        <dbReference type="ARBA" id="ARBA00022679"/>
    </source>
</evidence>
<comment type="pathway">
    <text evidence="1">tRNA modification; wybutosine-tRNA(Phe) biosynthesis.</text>
</comment>
<feature type="non-terminal residue" evidence="9">
    <location>
        <position position="434"/>
    </location>
</feature>
<dbReference type="PANTHER" id="PTHR23245:SF25">
    <property type="entry name" value="TRNA WYBUTOSINE-SYNTHESIZING PROTEIN 2 HOMOLOG"/>
    <property type="match status" value="1"/>
</dbReference>
<reference evidence="9" key="1">
    <citation type="submission" date="2023-06" db="EMBL/GenBank/DDBJ databases">
        <authorList>
            <person name="Delattre M."/>
        </authorList>
    </citation>
    <scope>NUCLEOTIDE SEQUENCE</scope>
    <source>
        <strain evidence="9">AF72</strain>
    </source>
</reference>
<proteinExistence type="predicted"/>
<gene>
    <name evidence="9" type="ORF">MSPICULIGERA_LOCUS20795</name>
</gene>
<keyword evidence="3" id="KW-0808">Transferase</keyword>
<dbReference type="SUPFAM" id="SSF53335">
    <property type="entry name" value="S-adenosyl-L-methionine-dependent methyltransferases"/>
    <property type="match status" value="1"/>
</dbReference>
<comment type="catalytic activity">
    <reaction evidence="6">
        <text>4-demethylwyosine(37) in tRNA(Phe) + S-adenosyl-L-methionine = 4-demethyl-7-[(3S)-3-amino-3-carboxypropyl]wyosine(37) in tRNA(Phe) + S-methyl-5'-thioadenosine + H(+)</text>
        <dbReference type="Rhea" id="RHEA:36355"/>
        <dbReference type="Rhea" id="RHEA-COMP:10164"/>
        <dbReference type="Rhea" id="RHEA-COMP:10378"/>
        <dbReference type="ChEBI" id="CHEBI:15378"/>
        <dbReference type="ChEBI" id="CHEBI:17509"/>
        <dbReference type="ChEBI" id="CHEBI:59789"/>
        <dbReference type="ChEBI" id="CHEBI:64315"/>
        <dbReference type="ChEBI" id="CHEBI:73550"/>
        <dbReference type="EC" id="2.5.1.114"/>
    </reaction>
</comment>
<evidence type="ECO:0000313" key="10">
    <source>
        <dbReference type="Proteomes" id="UP001177023"/>
    </source>
</evidence>
<dbReference type="InterPro" id="IPR056743">
    <property type="entry name" value="TRM5-TYW2-like_MTfase"/>
</dbReference>
<feature type="domain" description="SAM-dependent methyltransferase TRM5/TYW2-type" evidence="8">
    <location>
        <begin position="36"/>
        <end position="303"/>
    </location>
</feature>
<dbReference type="GO" id="GO:0005737">
    <property type="term" value="C:cytoplasm"/>
    <property type="evidence" value="ECO:0007669"/>
    <property type="project" value="TreeGrafter"/>
</dbReference>
<dbReference type="Proteomes" id="UP001177023">
    <property type="component" value="Unassembled WGS sequence"/>
</dbReference>
<accession>A0AA36G807</accession>
<evidence type="ECO:0000256" key="7">
    <source>
        <dbReference type="SAM" id="MobiDB-lite"/>
    </source>
</evidence>
<dbReference type="CDD" id="cd02440">
    <property type="entry name" value="AdoMet_MTases"/>
    <property type="match status" value="1"/>
</dbReference>
<name>A0AA36G807_9BILA</name>
<feature type="compositionally biased region" description="Basic and acidic residues" evidence="7">
    <location>
        <begin position="245"/>
        <end position="268"/>
    </location>
</feature>
<dbReference type="InterPro" id="IPR056744">
    <property type="entry name" value="TRM5/TYW2-like_N"/>
</dbReference>
<feature type="region of interest" description="Disordered" evidence="7">
    <location>
        <begin position="245"/>
        <end position="276"/>
    </location>
</feature>
<comment type="caution">
    <text evidence="9">The sequence shown here is derived from an EMBL/GenBank/DDBJ whole genome shotgun (WGS) entry which is preliminary data.</text>
</comment>
<dbReference type="GO" id="GO:0031591">
    <property type="term" value="P:wybutosine biosynthetic process"/>
    <property type="evidence" value="ECO:0007669"/>
    <property type="project" value="TreeGrafter"/>
</dbReference>
<dbReference type="EC" id="2.5.1.114" evidence="2"/>
<keyword evidence="10" id="KW-1185">Reference proteome</keyword>
<dbReference type="PANTHER" id="PTHR23245">
    <property type="entry name" value="TRNA METHYLTRANSFERASE"/>
    <property type="match status" value="1"/>
</dbReference>
<feature type="region of interest" description="Disordered" evidence="7">
    <location>
        <begin position="372"/>
        <end position="410"/>
    </location>
</feature>
<dbReference type="AlphaFoldDB" id="A0AA36G807"/>
<feature type="compositionally biased region" description="Basic and acidic residues" evidence="7">
    <location>
        <begin position="399"/>
        <end position="410"/>
    </location>
</feature>